<evidence type="ECO:0000256" key="8">
    <source>
        <dbReference type="ARBA" id="ARBA00023065"/>
    </source>
</evidence>
<evidence type="ECO:0000256" key="4">
    <source>
        <dbReference type="ARBA" id="ARBA00022692"/>
    </source>
</evidence>
<dbReference type="InterPro" id="IPR004131">
    <property type="entry name" value="PPase-energised_H-pump"/>
</dbReference>
<dbReference type="AlphaFoldDB" id="V4N167"/>
<comment type="subcellular location">
    <subcellularLocation>
        <location evidence="1">Endomembrane system</location>
        <topology evidence="1">Multi-pass membrane protein</topology>
    </subcellularLocation>
</comment>
<dbReference type="PANTHER" id="PTHR31998">
    <property type="entry name" value="K(+)-INSENSITIVE PYROPHOSPHATE-ENERGIZED PROTON PUMP"/>
    <property type="match status" value="1"/>
</dbReference>
<dbReference type="Gramene" id="ESQ38801">
    <property type="protein sequence ID" value="ESQ38801"/>
    <property type="gene ID" value="EUTSA_v10029022mg"/>
</dbReference>
<keyword evidence="6" id="KW-1278">Translocase</keyword>
<dbReference type="GO" id="GO:0009678">
    <property type="term" value="F:diphosphate hydrolysis-driven proton transmembrane transporter activity"/>
    <property type="evidence" value="ECO:0007669"/>
    <property type="project" value="UniProtKB-EC"/>
</dbReference>
<feature type="transmembrane region" description="Helical" evidence="10">
    <location>
        <begin position="147"/>
        <end position="167"/>
    </location>
</feature>
<dbReference type="Proteomes" id="UP000030689">
    <property type="component" value="Unassembled WGS sequence"/>
</dbReference>
<protein>
    <recommendedName>
        <fullName evidence="2">H(+)-exporting diphosphatase</fullName>
        <ecNumber evidence="2">7.1.3.1</ecNumber>
    </recommendedName>
</protein>
<evidence type="ECO:0000256" key="3">
    <source>
        <dbReference type="ARBA" id="ARBA00022448"/>
    </source>
</evidence>
<keyword evidence="8" id="KW-0406">Ion transport</keyword>
<dbReference type="STRING" id="72664.V4N167"/>
<dbReference type="KEGG" id="eus:EUTSA_v10029022mg"/>
<evidence type="ECO:0000256" key="1">
    <source>
        <dbReference type="ARBA" id="ARBA00004127"/>
    </source>
</evidence>
<sequence>MWTSREGRVCRLNIFGDIAGMGSDLFGSYAESSCAALIVASISSFGINNDFTAMLCPLLIKHYFILVLYEELFLCVAVGLWAGLIIGFVTEYYTSNAYSPVQDVADLCRTGAATNVILGLPIGYKSVIITIFGIAVSIFVSFSFAAMYGIAVAALGMLGIFAIVFWFF</sequence>
<evidence type="ECO:0000313" key="12">
    <source>
        <dbReference type="Proteomes" id="UP000030689"/>
    </source>
</evidence>
<dbReference type="GO" id="GO:0016020">
    <property type="term" value="C:membrane"/>
    <property type="evidence" value="ECO:0007669"/>
    <property type="project" value="InterPro"/>
</dbReference>
<keyword evidence="5" id="KW-0460">Magnesium</keyword>
<feature type="transmembrane region" description="Helical" evidence="10">
    <location>
        <begin position="72"/>
        <end position="93"/>
    </location>
</feature>
<name>V4N167_EUTSA</name>
<keyword evidence="4 10" id="KW-0812">Transmembrane</keyword>
<evidence type="ECO:0000256" key="6">
    <source>
        <dbReference type="ARBA" id="ARBA00022967"/>
    </source>
</evidence>
<evidence type="ECO:0000313" key="11">
    <source>
        <dbReference type="EMBL" id="ESQ38801.1"/>
    </source>
</evidence>
<proteinExistence type="predicted"/>
<keyword evidence="3" id="KW-0813">Transport</keyword>
<dbReference type="GO" id="GO:0004427">
    <property type="term" value="F:inorganic diphosphate phosphatase activity"/>
    <property type="evidence" value="ECO:0007669"/>
    <property type="project" value="InterPro"/>
</dbReference>
<accession>V4N167</accession>
<dbReference type="GO" id="GO:0012505">
    <property type="term" value="C:endomembrane system"/>
    <property type="evidence" value="ECO:0007669"/>
    <property type="project" value="UniProtKB-SubCell"/>
</dbReference>
<feature type="transmembrane region" description="Helical" evidence="10">
    <location>
        <begin position="122"/>
        <end position="140"/>
    </location>
</feature>
<dbReference type="EC" id="7.1.3.1" evidence="2"/>
<feature type="transmembrane region" description="Helical" evidence="10">
    <location>
        <begin position="35"/>
        <end position="60"/>
    </location>
</feature>
<reference evidence="11 12" key="1">
    <citation type="journal article" date="2013" name="Front. Plant Sci.">
        <title>The Reference Genome of the Halophytic Plant Eutrema salsugineum.</title>
        <authorList>
            <person name="Yang R."/>
            <person name="Jarvis D.E."/>
            <person name="Chen H."/>
            <person name="Beilstein M.A."/>
            <person name="Grimwood J."/>
            <person name="Jenkins J."/>
            <person name="Shu S."/>
            <person name="Prochnik S."/>
            <person name="Xin M."/>
            <person name="Ma C."/>
            <person name="Schmutz J."/>
            <person name="Wing R.A."/>
            <person name="Mitchell-Olds T."/>
            <person name="Schumaker K.S."/>
            <person name="Wang X."/>
        </authorList>
    </citation>
    <scope>NUCLEOTIDE SEQUENCE [LARGE SCALE GENOMIC DNA]</scope>
</reference>
<keyword evidence="9 10" id="KW-0472">Membrane</keyword>
<evidence type="ECO:0000256" key="10">
    <source>
        <dbReference type="SAM" id="Phobius"/>
    </source>
</evidence>
<keyword evidence="7 10" id="KW-1133">Transmembrane helix</keyword>
<gene>
    <name evidence="11" type="ORF">EUTSA_v10029022mg</name>
</gene>
<dbReference type="Pfam" id="PF03030">
    <property type="entry name" value="H_PPase"/>
    <property type="match status" value="1"/>
</dbReference>
<keyword evidence="12" id="KW-1185">Reference proteome</keyword>
<evidence type="ECO:0000256" key="2">
    <source>
        <dbReference type="ARBA" id="ARBA00013242"/>
    </source>
</evidence>
<organism evidence="11 12">
    <name type="scientific">Eutrema salsugineum</name>
    <name type="common">Saltwater cress</name>
    <name type="synonym">Sisymbrium salsugineum</name>
    <dbReference type="NCBI Taxonomy" id="72664"/>
    <lineage>
        <taxon>Eukaryota</taxon>
        <taxon>Viridiplantae</taxon>
        <taxon>Streptophyta</taxon>
        <taxon>Embryophyta</taxon>
        <taxon>Tracheophyta</taxon>
        <taxon>Spermatophyta</taxon>
        <taxon>Magnoliopsida</taxon>
        <taxon>eudicotyledons</taxon>
        <taxon>Gunneridae</taxon>
        <taxon>Pentapetalae</taxon>
        <taxon>rosids</taxon>
        <taxon>malvids</taxon>
        <taxon>Brassicales</taxon>
        <taxon>Brassicaceae</taxon>
        <taxon>Eutremeae</taxon>
        <taxon>Eutrema</taxon>
    </lineage>
</organism>
<dbReference type="EMBL" id="KI517537">
    <property type="protein sequence ID" value="ESQ38801.1"/>
    <property type="molecule type" value="Genomic_DNA"/>
</dbReference>
<evidence type="ECO:0000256" key="9">
    <source>
        <dbReference type="ARBA" id="ARBA00023136"/>
    </source>
</evidence>
<dbReference type="eggNOG" id="ENOG502QPJC">
    <property type="taxonomic scope" value="Eukaryota"/>
</dbReference>
<evidence type="ECO:0000256" key="5">
    <source>
        <dbReference type="ARBA" id="ARBA00022842"/>
    </source>
</evidence>
<evidence type="ECO:0000256" key="7">
    <source>
        <dbReference type="ARBA" id="ARBA00022989"/>
    </source>
</evidence>